<comment type="caution">
    <text evidence="1">The sequence shown here is derived from an EMBL/GenBank/DDBJ whole genome shotgun (WGS) entry which is preliminary data.</text>
</comment>
<accession>A0A2I0SEL1</accession>
<reference evidence="1 2" key="1">
    <citation type="submission" date="2017-12" db="EMBL/GenBank/DDBJ databases">
        <title>Streptomyces populusis sp. nov., a novel endophytic actinobacterium isolated from stems of Populus adenopoda Maxim.</title>
        <authorList>
            <person name="Wang Z."/>
        </authorList>
    </citation>
    <scope>NUCLEOTIDE SEQUENCE [LARGE SCALE GENOMIC DNA]</scope>
    <source>
        <strain evidence="1 2">A249</strain>
    </source>
</reference>
<dbReference type="EMBL" id="PJOS01000114">
    <property type="protein sequence ID" value="PKT68373.1"/>
    <property type="molecule type" value="Genomic_DNA"/>
</dbReference>
<gene>
    <name evidence="1" type="ORF">CW362_35380</name>
</gene>
<sequence length="171" mass="18833">MKAAVPCYYHLDVELSRERVGQVRRILAAHLRYWNLENLVESVCHCAEALLRTIEQHSADKNTTIEMWWNGRRLFAAVSDSSQDISPHRAPQGCLAQIAALSDGWGCCATDVGGKIIWSSWRARAADHAPLDPPVPAPCLREARPTPLYAVLPEPALAAGRDETEPAVSRG</sequence>
<keyword evidence="2" id="KW-1185">Reference proteome</keyword>
<dbReference type="RefSeq" id="WP_103553707.1">
    <property type="nucleotide sequence ID" value="NZ_JBHJSK010000007.1"/>
</dbReference>
<dbReference type="AlphaFoldDB" id="A0A2I0SEL1"/>
<evidence type="ECO:0000313" key="2">
    <source>
        <dbReference type="Proteomes" id="UP000236178"/>
    </source>
</evidence>
<evidence type="ECO:0000313" key="1">
    <source>
        <dbReference type="EMBL" id="PKT68373.1"/>
    </source>
</evidence>
<name>A0A2I0SEL1_9ACTN</name>
<proteinExistence type="predicted"/>
<organism evidence="1 2">
    <name type="scientific">Streptomyces populi</name>
    <dbReference type="NCBI Taxonomy" id="2058924"/>
    <lineage>
        <taxon>Bacteria</taxon>
        <taxon>Bacillati</taxon>
        <taxon>Actinomycetota</taxon>
        <taxon>Actinomycetes</taxon>
        <taxon>Kitasatosporales</taxon>
        <taxon>Streptomycetaceae</taxon>
        <taxon>Streptomyces</taxon>
    </lineage>
</organism>
<dbReference type="Proteomes" id="UP000236178">
    <property type="component" value="Unassembled WGS sequence"/>
</dbReference>
<dbReference type="OrthoDB" id="3852548at2"/>
<protein>
    <submittedName>
        <fullName evidence="1">Pep a2</fullName>
    </submittedName>
</protein>